<feature type="signal peptide" evidence="1">
    <location>
        <begin position="1"/>
        <end position="20"/>
    </location>
</feature>
<name>A0A941HXE4_9CAUL</name>
<dbReference type="EMBL" id="CP068570">
    <property type="protein sequence ID" value="QQZ49727.1"/>
    <property type="molecule type" value="Genomic_DNA"/>
</dbReference>
<evidence type="ECO:0000313" key="2">
    <source>
        <dbReference type="EMBL" id="MBR7621001.1"/>
    </source>
</evidence>
<accession>A0A941HXE4</accession>
<sequence>MRALFTVLILSAACAGPALAQDPTLNARYEAMWQEQQATNRMAQQRAVALENEVGALDARVQTETRLRDLEVHGDAARLPTTDAAKSPPASVLPANIDAWMAESNARVRAAAANRR</sequence>
<proteinExistence type="predicted"/>
<keyword evidence="4" id="KW-1185">Reference proteome</keyword>
<feature type="chain" id="PRO_5044462980" evidence="1">
    <location>
        <begin position="21"/>
        <end position="116"/>
    </location>
</feature>
<evidence type="ECO:0000313" key="3">
    <source>
        <dbReference type="EMBL" id="QQZ49727.1"/>
    </source>
</evidence>
<gene>
    <name evidence="2" type="ORF">JKL49_16525</name>
    <name evidence="3" type="ORF">JKL49_23255</name>
</gene>
<reference evidence="3" key="1">
    <citation type="submission" date="2021-01" db="EMBL/GenBank/DDBJ databases">
        <title>Genome sequence of Phenylobacterium sp. 20VBR1 isolated from a valley glaceir, Ny-Alesund, Svalbard.</title>
        <authorList>
            <person name="Thomas F.A."/>
            <person name="Krishnan K.P."/>
            <person name="Sinha R.K."/>
        </authorList>
    </citation>
    <scope>NUCLEOTIDE SEQUENCE</scope>
    <source>
        <strain evidence="3">20VBR1</strain>
    </source>
</reference>
<evidence type="ECO:0000313" key="4">
    <source>
        <dbReference type="Proteomes" id="UP000622580"/>
    </source>
</evidence>
<dbReference type="AlphaFoldDB" id="A0A941HXE4"/>
<dbReference type="EMBL" id="JAGSGD010000001">
    <property type="protein sequence ID" value="MBR7621001.1"/>
    <property type="molecule type" value="Genomic_DNA"/>
</dbReference>
<evidence type="ECO:0000256" key="1">
    <source>
        <dbReference type="SAM" id="SignalP"/>
    </source>
</evidence>
<reference evidence="2" key="2">
    <citation type="submission" date="2021-04" db="EMBL/GenBank/DDBJ databases">
        <title>Draft genome assembly of strain Phenylobacterium sp. 20VBR1 using MiniION and Illumina platforms.</title>
        <authorList>
            <person name="Thomas F.A."/>
            <person name="Krishnan K.P."/>
            <person name="Sinha R.K."/>
        </authorList>
    </citation>
    <scope>NUCLEOTIDE SEQUENCE</scope>
    <source>
        <strain evidence="2">20VBR1</strain>
    </source>
</reference>
<dbReference type="Proteomes" id="UP000622580">
    <property type="component" value="Unassembled WGS sequence"/>
</dbReference>
<organism evidence="2 4">
    <name type="scientific">Phenylobacterium glaciei</name>
    <dbReference type="NCBI Taxonomy" id="2803784"/>
    <lineage>
        <taxon>Bacteria</taxon>
        <taxon>Pseudomonadati</taxon>
        <taxon>Pseudomonadota</taxon>
        <taxon>Alphaproteobacteria</taxon>
        <taxon>Caulobacterales</taxon>
        <taxon>Caulobacteraceae</taxon>
        <taxon>Phenylobacterium</taxon>
    </lineage>
</organism>
<protein>
    <submittedName>
        <fullName evidence="2">Uncharacterized protein</fullName>
    </submittedName>
</protein>
<keyword evidence="1" id="KW-0732">Signal</keyword>
<dbReference type="RefSeq" id="WP_215341797.1">
    <property type="nucleotide sequence ID" value="NZ_JAGSGD010000001.1"/>
</dbReference>